<gene>
    <name evidence="6" type="ORF">PQG83_14705</name>
</gene>
<evidence type="ECO:0000256" key="1">
    <source>
        <dbReference type="ARBA" id="ARBA00011083"/>
    </source>
</evidence>
<evidence type="ECO:0000256" key="4">
    <source>
        <dbReference type="ARBA" id="ARBA00060634"/>
    </source>
</evidence>
<dbReference type="RefSeq" id="WP_312742516.1">
    <property type="nucleotide sequence ID" value="NZ_CP116968.1"/>
</dbReference>
<reference evidence="6 7" key="1">
    <citation type="submission" date="2023-01" db="EMBL/GenBank/DDBJ databases">
        <title>Cultivation and genomic characterization of new, ubiquitous marine nitrite-oxidizing bacteria from the Nitrospirales.</title>
        <authorList>
            <person name="Mueller A.J."/>
            <person name="Daebeler A."/>
            <person name="Herbold C.W."/>
            <person name="Kirkegaard R.H."/>
            <person name="Daims H."/>
        </authorList>
    </citation>
    <scope>NUCLEOTIDE SEQUENCE [LARGE SCALE GENOMIC DNA]</scope>
    <source>
        <strain evidence="6 7">DK</strain>
    </source>
</reference>
<dbReference type="PANTHER" id="PTHR43235">
    <property type="entry name" value="GLUTAMINE AMIDOTRANSFERASE PB2B2.05-RELATED"/>
    <property type="match status" value="1"/>
</dbReference>
<evidence type="ECO:0000256" key="2">
    <source>
        <dbReference type="ARBA" id="ARBA00052718"/>
    </source>
</evidence>
<dbReference type="InterPro" id="IPR029062">
    <property type="entry name" value="Class_I_gatase-like"/>
</dbReference>
<evidence type="ECO:0000313" key="6">
    <source>
        <dbReference type="EMBL" id="WNM61000.1"/>
    </source>
</evidence>
<dbReference type="Gene3D" id="3.40.50.880">
    <property type="match status" value="1"/>
</dbReference>
<keyword evidence="7" id="KW-1185">Reference proteome</keyword>
<comment type="similarity">
    <text evidence="1">Belongs to the peptidase C26 family.</text>
</comment>
<protein>
    <recommendedName>
        <fullName evidence="5">gamma-glutamyl-gamma-aminobutyrate hydrolase</fullName>
        <ecNumber evidence="5">3.5.1.94</ecNumber>
    </recommendedName>
</protein>
<comment type="catalytic activity">
    <reaction evidence="2">
        <text>4-(gamma-L-glutamylamino)butanoate + H2O = 4-aminobutanoate + L-glutamate</text>
        <dbReference type="Rhea" id="RHEA:19737"/>
        <dbReference type="ChEBI" id="CHEBI:15377"/>
        <dbReference type="ChEBI" id="CHEBI:29985"/>
        <dbReference type="ChEBI" id="CHEBI:58800"/>
        <dbReference type="ChEBI" id="CHEBI:59888"/>
        <dbReference type="EC" id="3.5.1.94"/>
    </reaction>
</comment>
<dbReference type="FunFam" id="3.40.50.880:FF:000030">
    <property type="entry name" value="Gamma-glutamyl-gamma-aminobutyrate hydrolase PuuD"/>
    <property type="match status" value="1"/>
</dbReference>
<dbReference type="GO" id="GO:0006598">
    <property type="term" value="P:polyamine catabolic process"/>
    <property type="evidence" value="ECO:0007669"/>
    <property type="project" value="TreeGrafter"/>
</dbReference>
<name>A0AA96GIL7_9BACT</name>
<dbReference type="InterPro" id="IPR011697">
    <property type="entry name" value="Peptidase_C26"/>
</dbReference>
<keyword evidence="6" id="KW-0378">Hydrolase</keyword>
<comment type="pathway">
    <text evidence="4">Amine and polyamine degradation; putrescine degradation; 4-aminobutanoate from putrescine: step 4/4.</text>
</comment>
<accession>A0AA96GIL7</accession>
<evidence type="ECO:0000256" key="5">
    <source>
        <dbReference type="ARBA" id="ARBA00066788"/>
    </source>
</evidence>
<dbReference type="Proteomes" id="UP001302494">
    <property type="component" value="Chromosome"/>
</dbReference>
<dbReference type="EMBL" id="CP116968">
    <property type="protein sequence ID" value="WNM61000.1"/>
    <property type="molecule type" value="Genomic_DNA"/>
</dbReference>
<comment type="function">
    <text evidence="3">Involved in the breakdown of putrescine via hydrolysis of the gamma-glutamyl linkage of gamma-glutamyl-gamma-aminobutyrate.</text>
</comment>
<dbReference type="KEGG" id="nneo:PQG83_14705"/>
<dbReference type="PANTHER" id="PTHR43235:SF1">
    <property type="entry name" value="GLUTAMINE AMIDOTRANSFERASE PB2B2.05-RELATED"/>
    <property type="match status" value="1"/>
</dbReference>
<proteinExistence type="inferred from homology"/>
<dbReference type="PROSITE" id="PS51273">
    <property type="entry name" value="GATASE_TYPE_1"/>
    <property type="match status" value="1"/>
</dbReference>
<dbReference type="AlphaFoldDB" id="A0AA96GIL7"/>
<dbReference type="CDD" id="cd01745">
    <property type="entry name" value="GATase1_2"/>
    <property type="match status" value="1"/>
</dbReference>
<dbReference type="SUPFAM" id="SSF52317">
    <property type="entry name" value="Class I glutamine amidotransferase-like"/>
    <property type="match status" value="1"/>
</dbReference>
<dbReference type="EC" id="3.5.1.94" evidence="5"/>
<evidence type="ECO:0000256" key="3">
    <source>
        <dbReference type="ARBA" id="ARBA00055068"/>
    </source>
</evidence>
<organism evidence="6 7">
    <name type="scientific">Candidatus Nitrospira neomarina</name>
    <dbReference type="NCBI Taxonomy" id="3020899"/>
    <lineage>
        <taxon>Bacteria</taxon>
        <taxon>Pseudomonadati</taxon>
        <taxon>Nitrospirota</taxon>
        <taxon>Nitrospiria</taxon>
        <taxon>Nitrospirales</taxon>
        <taxon>Nitrospiraceae</taxon>
        <taxon>Nitrospira</taxon>
    </lineage>
</organism>
<dbReference type="InterPro" id="IPR044668">
    <property type="entry name" value="PuuD-like"/>
</dbReference>
<dbReference type="Pfam" id="PF07722">
    <property type="entry name" value="Peptidase_C26"/>
    <property type="match status" value="1"/>
</dbReference>
<sequence>MLKPIIGITPDFNPGNRKDMGGKEPTYFLRARYLQAIQEAGGVPLVLPLVRGLAKQKYLIQRLDGLLVTGSGSDLAPELYGEKQRYPFQQMSEERAQLELGLSKLAFRQGVPTLGICGGMQSMNVALGGTLVQDISSQLSTKIEHRPIKSATKTAHLVNIEPNSLLQRIAKRLSIAVNSSHHQSIKSVPSSFQVTGMAPDGIIEAIEASGHPFWLGVQWHPEFLYRQDAIQKRLFTALIQSARQFADRRT</sequence>
<dbReference type="GO" id="GO:0005829">
    <property type="term" value="C:cytosol"/>
    <property type="evidence" value="ECO:0007669"/>
    <property type="project" value="TreeGrafter"/>
</dbReference>
<evidence type="ECO:0000313" key="7">
    <source>
        <dbReference type="Proteomes" id="UP001302494"/>
    </source>
</evidence>
<dbReference type="GO" id="GO:0033969">
    <property type="term" value="F:gamma-glutamyl-gamma-aminobutyrate hydrolase activity"/>
    <property type="evidence" value="ECO:0007669"/>
    <property type="project" value="UniProtKB-EC"/>
</dbReference>